<feature type="chain" id="PRO_5039891614" evidence="2">
    <location>
        <begin position="22"/>
        <end position="1186"/>
    </location>
</feature>
<evidence type="ECO:0000313" key="4">
    <source>
        <dbReference type="RefSeq" id="XP_019891941.1"/>
    </source>
</evidence>
<feature type="compositionally biased region" description="Basic and acidic residues" evidence="1">
    <location>
        <begin position="1056"/>
        <end position="1069"/>
    </location>
</feature>
<gene>
    <name evidence="4" type="primary">LOC101896008</name>
</gene>
<dbReference type="OrthoDB" id="8035982at2759"/>
<feature type="compositionally biased region" description="Basic residues" evidence="1">
    <location>
        <begin position="643"/>
        <end position="657"/>
    </location>
</feature>
<organism evidence="3 4">
    <name type="scientific">Musca domestica</name>
    <name type="common">House fly</name>
    <dbReference type="NCBI Taxonomy" id="7370"/>
    <lineage>
        <taxon>Eukaryota</taxon>
        <taxon>Metazoa</taxon>
        <taxon>Ecdysozoa</taxon>
        <taxon>Arthropoda</taxon>
        <taxon>Hexapoda</taxon>
        <taxon>Insecta</taxon>
        <taxon>Pterygota</taxon>
        <taxon>Neoptera</taxon>
        <taxon>Endopterygota</taxon>
        <taxon>Diptera</taxon>
        <taxon>Brachycera</taxon>
        <taxon>Muscomorpha</taxon>
        <taxon>Muscoidea</taxon>
        <taxon>Muscidae</taxon>
        <taxon>Musca</taxon>
    </lineage>
</organism>
<dbReference type="AlphaFoldDB" id="A0A9J7DFN9"/>
<reference evidence="4" key="1">
    <citation type="submission" date="2025-08" db="UniProtKB">
        <authorList>
            <consortium name="RefSeq"/>
        </authorList>
    </citation>
    <scope>IDENTIFICATION</scope>
    <source>
        <strain evidence="4">Aabys</strain>
        <tissue evidence="4">Whole body</tissue>
    </source>
</reference>
<feature type="region of interest" description="Disordered" evidence="1">
    <location>
        <begin position="1056"/>
        <end position="1092"/>
    </location>
</feature>
<dbReference type="KEGG" id="mde:101896008"/>
<feature type="region of interest" description="Disordered" evidence="1">
    <location>
        <begin position="94"/>
        <end position="147"/>
    </location>
</feature>
<proteinExistence type="predicted"/>
<dbReference type="VEuPathDB" id="VectorBase:MDOMA2_018908"/>
<dbReference type="Proteomes" id="UP001652621">
    <property type="component" value="Unplaced"/>
</dbReference>
<dbReference type="RefSeq" id="XP_019891941.1">
    <property type="nucleotide sequence ID" value="XM_020036382.2"/>
</dbReference>
<accession>A0A9J7DFN9</accession>
<feature type="region of interest" description="Disordered" evidence="1">
    <location>
        <begin position="641"/>
        <end position="686"/>
    </location>
</feature>
<keyword evidence="3" id="KW-1185">Reference proteome</keyword>
<feature type="region of interest" description="Disordered" evidence="1">
    <location>
        <begin position="840"/>
        <end position="869"/>
    </location>
</feature>
<evidence type="ECO:0000313" key="3">
    <source>
        <dbReference type="Proteomes" id="UP001652621"/>
    </source>
</evidence>
<evidence type="ECO:0000256" key="1">
    <source>
        <dbReference type="SAM" id="MobiDB-lite"/>
    </source>
</evidence>
<feature type="region of interest" description="Disordered" evidence="1">
    <location>
        <begin position="920"/>
        <end position="953"/>
    </location>
</feature>
<feature type="compositionally biased region" description="Basic and acidic residues" evidence="1">
    <location>
        <begin position="97"/>
        <end position="111"/>
    </location>
</feature>
<sequence length="1186" mass="137863">MYFFQLNVLAIFSVMIIPIGCELLQSDCQCRDCECSKRKSKEYGDWNVPASSNMNHILRQRRKTVEELLRNFQMDLDNENGAIKEIRGINQSKKANKNVETKKEYPTKNREYLQGGGDDYSNNSSRENIKNRHQKIPSPQSENKSAVIKDSRGMKIYGHKNEQRNGKNVEYGGRAISHHIMDCRVPNYSKDVSLEDISHKHSLKFKQPNGGSHASHKMATKNRSRKINNKILHKVGEQGQKSHEHHVRRHMNTHRNDRETRADNMYKHSNFEEVKYNSHDQMGFQTTATGHGDAFDDALENSKNPKDLSEELKPSRLRFSLNENYSKSLNNLNSDQINGDYPLEDFSNGNLYSSLNDELQLKPNNLSDEANYKLSKIEQEAAESGTNSTNSFWRWPWRAAKRSSSSPNFNAMDEIKLKTSRRLMQKGYGPSLPSYSLSENLRELKIDNLLKSTEEEDMLRNKGKYNEQEVRDENLENFRVEADNMDWNPVDVVDKWTHIRRKRSIGKGHVKKVGEYVLDEVSELEKEGRQLSKDYEASYKYENFEPFNVESLDDSHQVEEGLAHAEYEPHAHLKPRERPPFNYYATRLQRDPKINIENKTMASAKNKGHSMYRHFQGPPNIRSPTEADKNLQYHEENNVNSMRKVRLHHAPHRKKSKSGQGSRKPLRQGSRTFVGHPRSENKNAIAYDKNLKDNDWPTHLYEHYPNTRSWLDAITKENSSHSNGTEDPNKISLELHNDLLNCTTYTSLDDFLKALPKNNTKTTVPTDEMEEIEVDFTTMEIEEYSNSENATEFYTDMDEGITTENVTEPEVLANESDVQKGKNSTTECVASTENWLEVDSTTEGEYEIPSNNTEDWEESSTTSEFPFNLSDNEHNDVKWNIDIKGHIHGNSKNKTYFGNGTILLHSDLMADDRHRRHTFRSMERKSVNDPNNIQSSENDKSPPAIDPPSLDLISGKSSANIVQKIFRTVREHPKLKILWPSLERNKLPERPQMANFYTIRNKDNDQKIQQSEQLMKQALNTLNDIIDQQVYSRSCLPLRPDLQDFYNRILKTQEEQNNYRKKRENDKKLLKTQKSTNKLPQETKDENVSEAGENVEEVRQLLRLYDGGDERNLNNQLLVKLSELSKLKDMEAKERRKRIQKKYRKNAADDNLNILEQYFSPEYSKLQKACDSYRELAGERRDEREE</sequence>
<keyword evidence="2" id="KW-0732">Signal</keyword>
<name>A0A9J7DFN9_MUSDO</name>
<dbReference type="GeneID" id="101896008"/>
<protein>
    <submittedName>
        <fullName evidence="4">Uncharacterized protein LOC101896008 isoform X1</fullName>
    </submittedName>
</protein>
<evidence type="ECO:0000256" key="2">
    <source>
        <dbReference type="SAM" id="SignalP"/>
    </source>
</evidence>
<feature type="signal peptide" evidence="2">
    <location>
        <begin position="1"/>
        <end position="21"/>
    </location>
</feature>